<evidence type="ECO:0000256" key="2">
    <source>
        <dbReference type="PROSITE-ProRule" id="PRU01282"/>
    </source>
</evidence>
<dbReference type="Pfam" id="PF03960">
    <property type="entry name" value="ArsC"/>
    <property type="match status" value="1"/>
</dbReference>
<comment type="caution">
    <text evidence="3">The sequence shown here is derived from an EMBL/GenBank/DDBJ whole genome shotgun (WGS) entry which is preliminary data.</text>
</comment>
<dbReference type="RefSeq" id="WP_188363971.1">
    <property type="nucleotide sequence ID" value="NZ_BAABJF010000011.1"/>
</dbReference>
<dbReference type="Gene3D" id="3.40.30.10">
    <property type="entry name" value="Glutaredoxin"/>
    <property type="match status" value="1"/>
</dbReference>
<reference evidence="3" key="1">
    <citation type="journal article" date="2014" name="Int. J. Syst. Evol. Microbiol.">
        <title>Complete genome sequence of Corynebacterium casei LMG S-19264T (=DSM 44701T), isolated from a smear-ripened cheese.</title>
        <authorList>
            <consortium name="US DOE Joint Genome Institute (JGI-PGF)"/>
            <person name="Walter F."/>
            <person name="Albersmeier A."/>
            <person name="Kalinowski J."/>
            <person name="Ruckert C."/>
        </authorList>
    </citation>
    <scope>NUCLEOTIDE SEQUENCE</scope>
    <source>
        <strain evidence="3">CGMCC 1.12181</strain>
    </source>
</reference>
<dbReference type="AlphaFoldDB" id="A0A917CF79"/>
<reference evidence="3" key="2">
    <citation type="submission" date="2020-09" db="EMBL/GenBank/DDBJ databases">
        <authorList>
            <person name="Sun Q."/>
            <person name="Zhou Y."/>
        </authorList>
    </citation>
    <scope>NUCLEOTIDE SEQUENCE</scope>
    <source>
        <strain evidence="3">CGMCC 1.12181</strain>
    </source>
</reference>
<dbReference type="InterPro" id="IPR006660">
    <property type="entry name" value="Arsenate_reductase-like"/>
</dbReference>
<accession>A0A917CF79</accession>
<proteinExistence type="inferred from homology"/>
<evidence type="ECO:0000313" key="4">
    <source>
        <dbReference type="Proteomes" id="UP000605253"/>
    </source>
</evidence>
<name>A0A917CF79_9GAMM</name>
<dbReference type="PANTHER" id="PTHR30041:SF8">
    <property type="entry name" value="PROTEIN YFFB"/>
    <property type="match status" value="1"/>
</dbReference>
<dbReference type="InterPro" id="IPR036249">
    <property type="entry name" value="Thioredoxin-like_sf"/>
</dbReference>
<gene>
    <name evidence="3" type="primary">yffB</name>
    <name evidence="3" type="ORF">GCM10011365_03810</name>
</gene>
<dbReference type="PANTHER" id="PTHR30041">
    <property type="entry name" value="ARSENATE REDUCTASE"/>
    <property type="match status" value="1"/>
</dbReference>
<evidence type="ECO:0000256" key="1">
    <source>
        <dbReference type="ARBA" id="ARBA00007198"/>
    </source>
</evidence>
<evidence type="ECO:0000313" key="3">
    <source>
        <dbReference type="EMBL" id="GGF85993.1"/>
    </source>
</evidence>
<protein>
    <submittedName>
        <fullName evidence="3">Arsenate reductase</fullName>
    </submittedName>
</protein>
<sequence length="101" mass="11393">MIIYGIKNCDKVRAALKQAQQAGHDVRLHDFRSDGIDAKLVQAMLADIDKNKLVNKRSASYRQLDKDTQQHIGIETLVAHPTLIKRPVVYFNGHYQIGLPA</sequence>
<comment type="similarity">
    <text evidence="1 2">Belongs to the ArsC family.</text>
</comment>
<dbReference type="PROSITE" id="PS51353">
    <property type="entry name" value="ARSC"/>
    <property type="match status" value="1"/>
</dbReference>
<dbReference type="EMBL" id="BMEO01000001">
    <property type="protein sequence ID" value="GGF85993.1"/>
    <property type="molecule type" value="Genomic_DNA"/>
</dbReference>
<dbReference type="Proteomes" id="UP000605253">
    <property type="component" value="Unassembled WGS sequence"/>
</dbReference>
<dbReference type="SUPFAM" id="SSF52833">
    <property type="entry name" value="Thioredoxin-like"/>
    <property type="match status" value="1"/>
</dbReference>
<keyword evidence="4" id="KW-1185">Reference proteome</keyword>
<organism evidence="3 4">
    <name type="scientific">Marinicella pacifica</name>
    <dbReference type="NCBI Taxonomy" id="1171543"/>
    <lineage>
        <taxon>Bacteria</taxon>
        <taxon>Pseudomonadati</taxon>
        <taxon>Pseudomonadota</taxon>
        <taxon>Gammaproteobacteria</taxon>
        <taxon>Lysobacterales</taxon>
        <taxon>Marinicellaceae</taxon>
        <taxon>Marinicella</taxon>
    </lineage>
</organism>